<dbReference type="Pfam" id="PF13847">
    <property type="entry name" value="Methyltransf_31"/>
    <property type="match status" value="1"/>
</dbReference>
<dbReference type="AlphaFoldDB" id="A0A974NYQ2"/>
<keyword evidence="2" id="KW-0489">Methyltransferase</keyword>
<dbReference type="SUPFAM" id="SSF53335">
    <property type="entry name" value="S-adenosyl-L-methionine-dependent methyltransferases"/>
    <property type="match status" value="1"/>
</dbReference>
<sequence>MTVVDVGTGTGAIAISLKLARPNWRVIAIDLSEEALTVAKQKRASIRCRASNFYHGNGLQPVASEKLICLFLIRPILVNKNGI</sequence>
<evidence type="ECO:0000313" key="2">
    <source>
        <dbReference type="EMBL" id="QQV79619.1"/>
    </source>
</evidence>
<keyword evidence="2" id="KW-0808">Transferase</keyword>
<reference evidence="2" key="1">
    <citation type="submission" date="2021-01" db="EMBL/GenBank/DDBJ databases">
        <title>Enterococcus.</title>
        <authorList>
            <person name="Du X."/>
            <person name="Wang N."/>
        </authorList>
    </citation>
    <scope>NUCLEOTIDE SEQUENCE [LARGE SCALE GENOMIC DNA]</scope>
    <source>
        <strain evidence="2">T90-2</strain>
    </source>
</reference>
<organism evidence="2">
    <name type="scientific">Enterococcus faecalis</name>
    <name type="common">Streptococcus faecalis</name>
    <dbReference type="NCBI Taxonomy" id="1351"/>
    <lineage>
        <taxon>Bacteria</taxon>
        <taxon>Bacillati</taxon>
        <taxon>Bacillota</taxon>
        <taxon>Bacilli</taxon>
        <taxon>Lactobacillales</taxon>
        <taxon>Enterococcaceae</taxon>
        <taxon>Enterococcus</taxon>
    </lineage>
</organism>
<feature type="domain" description="Methyltransferase" evidence="1">
    <location>
        <begin position="1"/>
        <end position="49"/>
    </location>
</feature>
<dbReference type="InterPro" id="IPR050320">
    <property type="entry name" value="N5-glutamine_MTase"/>
</dbReference>
<dbReference type="PANTHER" id="PTHR18895:SF74">
    <property type="entry name" value="MTRF1L RELEASE FACTOR GLUTAMINE METHYLTRANSFERASE"/>
    <property type="match status" value="1"/>
</dbReference>
<name>A0A974NYQ2_ENTFL</name>
<proteinExistence type="predicted"/>
<dbReference type="EMBL" id="CP068242">
    <property type="protein sequence ID" value="QQV79619.1"/>
    <property type="molecule type" value="Genomic_DNA"/>
</dbReference>
<dbReference type="InterPro" id="IPR025714">
    <property type="entry name" value="Methyltranfer_dom"/>
</dbReference>
<dbReference type="InterPro" id="IPR029063">
    <property type="entry name" value="SAM-dependent_MTases_sf"/>
</dbReference>
<dbReference type="PANTHER" id="PTHR18895">
    <property type="entry name" value="HEMK METHYLTRANSFERASE"/>
    <property type="match status" value="1"/>
</dbReference>
<dbReference type="Gene3D" id="3.40.50.150">
    <property type="entry name" value="Vaccinia Virus protein VP39"/>
    <property type="match status" value="1"/>
</dbReference>
<protein>
    <submittedName>
        <fullName evidence="2">Methyltransferase domain-containing protein</fullName>
    </submittedName>
</protein>
<dbReference type="GO" id="GO:0008168">
    <property type="term" value="F:methyltransferase activity"/>
    <property type="evidence" value="ECO:0007669"/>
    <property type="project" value="UniProtKB-KW"/>
</dbReference>
<accession>A0A974NYQ2</accession>
<evidence type="ECO:0000259" key="1">
    <source>
        <dbReference type="Pfam" id="PF13847"/>
    </source>
</evidence>
<dbReference type="CDD" id="cd02440">
    <property type="entry name" value="AdoMet_MTases"/>
    <property type="match status" value="1"/>
</dbReference>
<gene>
    <name evidence="2" type="ORF">JG559_01815</name>
</gene>
<dbReference type="GO" id="GO:0032259">
    <property type="term" value="P:methylation"/>
    <property type="evidence" value="ECO:0007669"/>
    <property type="project" value="UniProtKB-KW"/>
</dbReference>